<evidence type="ECO:0000313" key="8">
    <source>
        <dbReference type="EMBL" id="MFC4160196.1"/>
    </source>
</evidence>
<dbReference type="PANTHER" id="PTHR46986:SF1">
    <property type="entry name" value="ENDORIBONUCLEASE YBEY, CHLOROPLASTIC"/>
    <property type="match status" value="1"/>
</dbReference>
<evidence type="ECO:0000256" key="3">
    <source>
        <dbReference type="ARBA" id="ARBA00022723"/>
    </source>
</evidence>
<keyword evidence="3 7" id="KW-0479">Metal-binding</keyword>
<feature type="binding site" evidence="7">
    <location>
        <position position="203"/>
    </location>
    <ligand>
        <name>Zn(2+)</name>
        <dbReference type="ChEBI" id="CHEBI:29105"/>
        <note>catalytic</note>
    </ligand>
</feature>
<comment type="similarity">
    <text evidence="1 7">Belongs to the endoribonuclease YbeY family.</text>
</comment>
<comment type="cofactor">
    <cofactor evidence="7">
        <name>Zn(2+)</name>
        <dbReference type="ChEBI" id="CHEBI:29105"/>
    </cofactor>
    <text evidence="7">Binds 1 zinc ion.</text>
</comment>
<gene>
    <name evidence="7 8" type="primary">ybeY</name>
    <name evidence="8" type="ORF">ACFOW7_12630</name>
</gene>
<comment type="function">
    <text evidence="7">Single strand-specific metallo-endoribonuclease involved in late-stage 70S ribosome quality control and in maturation of the 3' terminus of the 16S rRNA.</text>
</comment>
<dbReference type="RefSeq" id="WP_378164752.1">
    <property type="nucleotide sequence ID" value="NZ_JBHSBU010000001.1"/>
</dbReference>
<comment type="caution">
    <text evidence="8">The sequence shown here is derived from an EMBL/GenBank/DDBJ whole genome shotgun (WGS) entry which is preliminary data.</text>
</comment>
<reference evidence="9" key="1">
    <citation type="journal article" date="2019" name="Int. J. Syst. Evol. Microbiol.">
        <title>The Global Catalogue of Microorganisms (GCM) 10K type strain sequencing project: providing services to taxonomists for standard genome sequencing and annotation.</title>
        <authorList>
            <consortium name="The Broad Institute Genomics Platform"/>
            <consortium name="The Broad Institute Genome Sequencing Center for Infectious Disease"/>
            <person name="Wu L."/>
            <person name="Ma J."/>
        </authorList>
    </citation>
    <scope>NUCLEOTIDE SEQUENCE [LARGE SCALE GENOMIC DNA]</scope>
    <source>
        <strain evidence="9">LMG 29894</strain>
    </source>
</reference>
<keyword evidence="2 7" id="KW-0540">Nuclease</keyword>
<dbReference type="Proteomes" id="UP001595791">
    <property type="component" value="Unassembled WGS sequence"/>
</dbReference>
<evidence type="ECO:0000256" key="2">
    <source>
        <dbReference type="ARBA" id="ARBA00022722"/>
    </source>
</evidence>
<name>A0ABV8MSX7_9NEIS</name>
<evidence type="ECO:0000256" key="4">
    <source>
        <dbReference type="ARBA" id="ARBA00022759"/>
    </source>
</evidence>
<dbReference type="InterPro" id="IPR020549">
    <property type="entry name" value="YbeY_CS"/>
</dbReference>
<dbReference type="NCBIfam" id="TIGR00043">
    <property type="entry name" value="rRNA maturation RNase YbeY"/>
    <property type="match status" value="1"/>
</dbReference>
<dbReference type="EC" id="3.1.-.-" evidence="7"/>
<keyword evidence="7" id="KW-0690">Ribosome biogenesis</keyword>
<keyword evidence="9" id="KW-1185">Reference proteome</keyword>
<protein>
    <recommendedName>
        <fullName evidence="7">Endoribonuclease YbeY</fullName>
        <ecNumber evidence="7">3.1.-.-</ecNumber>
    </recommendedName>
</protein>
<keyword evidence="7" id="KW-0698">rRNA processing</keyword>
<feature type="binding site" evidence="7">
    <location>
        <position position="209"/>
    </location>
    <ligand>
        <name>Zn(2+)</name>
        <dbReference type="ChEBI" id="CHEBI:29105"/>
        <note>catalytic</note>
    </ligand>
</feature>
<keyword evidence="6 7" id="KW-0862">Zinc</keyword>
<evidence type="ECO:0000256" key="7">
    <source>
        <dbReference type="HAMAP-Rule" id="MF_00009"/>
    </source>
</evidence>
<keyword evidence="7" id="KW-0963">Cytoplasm</keyword>
<dbReference type="Pfam" id="PF02130">
    <property type="entry name" value="YbeY"/>
    <property type="match status" value="1"/>
</dbReference>
<comment type="subcellular location">
    <subcellularLocation>
        <location evidence="7">Cytoplasm</location>
    </subcellularLocation>
</comment>
<dbReference type="PROSITE" id="PS01306">
    <property type="entry name" value="UPF0054"/>
    <property type="match status" value="1"/>
</dbReference>
<evidence type="ECO:0000256" key="5">
    <source>
        <dbReference type="ARBA" id="ARBA00022801"/>
    </source>
</evidence>
<dbReference type="EMBL" id="JBHSBU010000001">
    <property type="protein sequence ID" value="MFC4160196.1"/>
    <property type="molecule type" value="Genomic_DNA"/>
</dbReference>
<evidence type="ECO:0000256" key="1">
    <source>
        <dbReference type="ARBA" id="ARBA00010875"/>
    </source>
</evidence>
<keyword evidence="5 7" id="KW-0378">Hydrolase</keyword>
<feature type="binding site" evidence="7">
    <location>
        <position position="199"/>
    </location>
    <ligand>
        <name>Zn(2+)</name>
        <dbReference type="ChEBI" id="CHEBI:29105"/>
        <note>catalytic</note>
    </ligand>
</feature>
<dbReference type="InterPro" id="IPR023091">
    <property type="entry name" value="MetalPrtase_cat_dom_sf_prd"/>
</dbReference>
<dbReference type="PANTHER" id="PTHR46986">
    <property type="entry name" value="ENDORIBONUCLEASE YBEY, CHLOROPLASTIC"/>
    <property type="match status" value="1"/>
</dbReference>
<sequence>MNENTWQCFAVVDGEQREIEADSLRLVLGDGSVVEIEFDGLSQRLHLQTPSPFDEPPARLLLRPTSANGVEIEVECEDEGSDESDGQLALEVQYMVRPEGTPDEQQIRRWAEAALDFGQDAEVTVRVVDAEEGRQLNRDYRGKDYATNVLSFALNEGEPLPGLEDRLFGDLVLCAEVVAREAAEQGKSLEAHWAHLVVHGMLHLQGYDHLEDDEAETMESLETLILQGLGYPDPYADEHSPGLE</sequence>
<dbReference type="InterPro" id="IPR002036">
    <property type="entry name" value="YbeY"/>
</dbReference>
<dbReference type="SUPFAM" id="SSF55486">
    <property type="entry name" value="Metalloproteases ('zincins'), catalytic domain"/>
    <property type="match status" value="1"/>
</dbReference>
<keyword evidence="4 7" id="KW-0255">Endonuclease</keyword>
<proteinExistence type="inferred from homology"/>
<dbReference type="HAMAP" id="MF_00009">
    <property type="entry name" value="Endoribonucl_YbeY"/>
    <property type="match status" value="1"/>
</dbReference>
<accession>A0ABV8MSX7</accession>
<evidence type="ECO:0000256" key="6">
    <source>
        <dbReference type="ARBA" id="ARBA00022833"/>
    </source>
</evidence>
<evidence type="ECO:0000313" key="9">
    <source>
        <dbReference type="Proteomes" id="UP001595791"/>
    </source>
</evidence>
<organism evidence="8 9">
    <name type="scientific">Chitinimonas lacunae</name>
    <dbReference type="NCBI Taxonomy" id="1963018"/>
    <lineage>
        <taxon>Bacteria</taxon>
        <taxon>Pseudomonadati</taxon>
        <taxon>Pseudomonadota</taxon>
        <taxon>Betaproteobacteria</taxon>
        <taxon>Neisseriales</taxon>
        <taxon>Chitinibacteraceae</taxon>
        <taxon>Chitinimonas</taxon>
    </lineage>
</organism>
<dbReference type="Gene3D" id="3.40.390.30">
    <property type="entry name" value="Metalloproteases ('zincins'), catalytic domain"/>
    <property type="match status" value="1"/>
</dbReference>